<feature type="domain" description="LamG-like jellyroll fold" evidence="7">
    <location>
        <begin position="113"/>
        <end position="261"/>
    </location>
</feature>
<dbReference type="Gene3D" id="2.115.10.20">
    <property type="entry name" value="Glycosyl hydrolase domain, family 43"/>
    <property type="match status" value="1"/>
</dbReference>
<proteinExistence type="predicted"/>
<feature type="signal peptide" evidence="6">
    <location>
        <begin position="1"/>
        <end position="28"/>
    </location>
</feature>
<reference evidence="8 9" key="1">
    <citation type="submission" date="2019-05" db="EMBL/GenBank/DDBJ databases">
        <title>Georgenia *** sp. nov., and Georgenia *** sp. nov., isolated from the intestinal contents of plateau pika (Ochotona curzoniae) in the Qinghai-Tibet plateau of China.</title>
        <authorList>
            <person name="Tian Z."/>
        </authorList>
    </citation>
    <scope>NUCLEOTIDE SEQUENCE [LARGE SCALE GENOMIC DNA]</scope>
    <source>
        <strain evidence="8 9">Z294</strain>
    </source>
</reference>
<keyword evidence="3" id="KW-1015">Disulfide bond</keyword>
<dbReference type="SMART" id="SM00560">
    <property type="entry name" value="LamGL"/>
    <property type="match status" value="1"/>
</dbReference>
<keyword evidence="1 6" id="KW-0732">Signal</keyword>
<dbReference type="InterPro" id="IPR046780">
    <property type="entry name" value="aBig_2"/>
</dbReference>
<protein>
    <recommendedName>
        <fullName evidence="7">LamG-like jellyroll fold domain-containing protein</fullName>
    </recommendedName>
</protein>
<feature type="chain" id="PRO_5045108013" description="LamG-like jellyroll fold domain-containing protein" evidence="6">
    <location>
        <begin position="29"/>
        <end position="1291"/>
    </location>
</feature>
<keyword evidence="2" id="KW-0378">Hydrolase</keyword>
<dbReference type="SUPFAM" id="SSF75005">
    <property type="entry name" value="Arabinanase/levansucrase/invertase"/>
    <property type="match status" value="1"/>
</dbReference>
<keyword evidence="9" id="KW-1185">Reference proteome</keyword>
<dbReference type="Proteomes" id="UP000313948">
    <property type="component" value="Chromosome"/>
</dbReference>
<dbReference type="InterPro" id="IPR023296">
    <property type="entry name" value="Glyco_hydro_beta-prop_sf"/>
</dbReference>
<dbReference type="Gene3D" id="2.60.120.200">
    <property type="match status" value="2"/>
</dbReference>
<gene>
    <name evidence="8" type="ORF">FE251_13735</name>
</gene>
<dbReference type="InterPro" id="IPR006558">
    <property type="entry name" value="LamG-like"/>
</dbReference>
<keyword evidence="4" id="KW-0326">Glycosidase</keyword>
<dbReference type="RefSeq" id="WP_139949053.1">
    <property type="nucleotide sequence ID" value="NZ_CP040899.1"/>
</dbReference>
<dbReference type="InterPro" id="IPR013320">
    <property type="entry name" value="ConA-like_dom_sf"/>
</dbReference>
<dbReference type="InterPro" id="IPR050727">
    <property type="entry name" value="GH43_arabinanases"/>
</dbReference>
<dbReference type="EMBL" id="CP040899">
    <property type="protein sequence ID" value="QDB80321.1"/>
    <property type="molecule type" value="Genomic_DNA"/>
</dbReference>
<evidence type="ECO:0000256" key="3">
    <source>
        <dbReference type="ARBA" id="ARBA00023157"/>
    </source>
</evidence>
<dbReference type="Pfam" id="PF20578">
    <property type="entry name" value="aBig_2"/>
    <property type="match status" value="3"/>
</dbReference>
<dbReference type="PANTHER" id="PTHR43301:SF3">
    <property type="entry name" value="ARABINAN ENDO-1,5-ALPHA-L-ARABINOSIDASE A-RELATED"/>
    <property type="match status" value="1"/>
</dbReference>
<evidence type="ECO:0000259" key="7">
    <source>
        <dbReference type="SMART" id="SM00560"/>
    </source>
</evidence>
<dbReference type="PANTHER" id="PTHR43301">
    <property type="entry name" value="ARABINAN ENDO-1,5-ALPHA-L-ARABINOSIDASE"/>
    <property type="match status" value="1"/>
</dbReference>
<feature type="region of interest" description="Disordered" evidence="5">
    <location>
        <begin position="306"/>
        <end position="326"/>
    </location>
</feature>
<dbReference type="SUPFAM" id="SSF49899">
    <property type="entry name" value="Concanavalin A-like lectins/glucanases"/>
    <property type="match status" value="2"/>
</dbReference>
<dbReference type="CDD" id="cd08983">
    <property type="entry name" value="GH43_Bt3655-like"/>
    <property type="match status" value="1"/>
</dbReference>
<evidence type="ECO:0000313" key="8">
    <source>
        <dbReference type="EMBL" id="QDB80321.1"/>
    </source>
</evidence>
<organism evidence="8 9">
    <name type="scientific">Georgenia wutianyii</name>
    <dbReference type="NCBI Taxonomy" id="2585135"/>
    <lineage>
        <taxon>Bacteria</taxon>
        <taxon>Bacillati</taxon>
        <taxon>Actinomycetota</taxon>
        <taxon>Actinomycetes</taxon>
        <taxon>Micrococcales</taxon>
        <taxon>Bogoriellaceae</taxon>
        <taxon>Georgenia</taxon>
    </lineage>
</organism>
<accession>A0ABX5VRQ1</accession>
<evidence type="ECO:0000256" key="5">
    <source>
        <dbReference type="SAM" id="MobiDB-lite"/>
    </source>
</evidence>
<evidence type="ECO:0000256" key="6">
    <source>
        <dbReference type="SAM" id="SignalP"/>
    </source>
</evidence>
<evidence type="ECO:0000313" key="9">
    <source>
        <dbReference type="Proteomes" id="UP000313948"/>
    </source>
</evidence>
<name>A0ABX5VRQ1_9MICO</name>
<evidence type="ECO:0000256" key="1">
    <source>
        <dbReference type="ARBA" id="ARBA00022729"/>
    </source>
</evidence>
<evidence type="ECO:0000256" key="4">
    <source>
        <dbReference type="ARBA" id="ARBA00023295"/>
    </source>
</evidence>
<sequence>MSPRPHTRTRLRTVGAVAALTMVLGAAAAVPASSEPDAEPSDERLVAHYRLDETSGTAVADSSGNDRHAEVVNNGAGTATWRAGRGINLPGGSNTPGTLPAVKLPDSLLTGLDDVTIAFDVRAAGTAPGAPMYTFGLASENGGNLTASPGNDNAIFARHEVSIAAPGGTAQTAGAPLGLPRNEWTHVAVTIEGGTAEAPGTMHVYENGVLVGSNEAVTVRPGDITAPSAFIGRSNATTGRPAQFAGAIKDFRIYSAALPAADVAELSADLAAGNLTEMIDSVSLPDTSALEENVTLPSFPGLTWSTSDPSVVTESGRVTRPEPGAGDATATLTATVAHRGLTTSREFAVTVLERVAFSDEELSEGLVHHFRLDETAGTVLANTGSAGSAANAELVNGDKVSLTGEGVRFNPDSYENSLTGGYVRLPNNLTAGMTSLTVDYEVWVDPANVGNHQMWSLGSKTGTCEADAGLQGSIYASNTAPRPGERFRVAVGNQNLMQDRGRLLEGAWKHVTYTQTPNADGTTWTGIVYVDGVRYAQATNLTTPPSVHASGTNCNFLARSQVAEDYSFRGTIRDFRVYDRAVSLDEALALADETVSTGVRADAEAIDLGLTEAIVRDIVLPEFGSVAGSTITWTSSDPSVVDIYTPPASAPNVAVTGRVTRPAVGQPDATVTLTATVRKGAYDVTVREIPVVVKAEFVDADAVDRDAYDLEVDNTDDVRGNLTLPAEGEFGSTITWTSTSDLITPTGEVTRPAYGHADVSGTLTATITKGGSSETKTFPFTVRSLPRTEEMERYFLGYFKGENLADGEQIMFATSNGNTALDWTGLTGGRPSLISQLGDQGLRDPHIVRSPDGDTFYMIATDLNWYDQGGYAINDTQYIEVFESNDLVSWTPQRHVEVAPEDAGNAFAPESLWVEEIGAYAVFWAQSLWNDPVNRTGQGNAQMWYNTTRDFRTFSEPQVWQDPYPQSRIDTTALKVGDYYYRVTKNEAGNAGSDLFSEKHTDFLDSDIDNWELLAPALGRTTWDAGQGYEGPVLFQANPGDTACPGQFYLWGDRYTNGGGYQAACSEDIEAPTWDPQPITMTNAGVPRPRHGTVIPITLREWNDIRGIPNSDVATTTELSVEGRVATATVEAADGFETGGQVRFSAGEWSQTVHLTDGVAEVTLPEAATGPEVTAEFLGHDILLASSDTAPLGSPLDGVTATADTRCVAGRTVVTVRVSNGSEVAVDLTATSSWGSRSATGVAEGRNFTHAFTTRATSVPAGTVTVDVSAVVDGEQTTTQVEAPYAAGSCG</sequence>
<evidence type="ECO:0000256" key="2">
    <source>
        <dbReference type="ARBA" id="ARBA00022801"/>
    </source>
</evidence>
<dbReference type="Pfam" id="PF13385">
    <property type="entry name" value="Laminin_G_3"/>
    <property type="match status" value="2"/>
</dbReference>